<evidence type="ECO:0000313" key="8">
    <source>
        <dbReference type="Proteomes" id="UP000469558"/>
    </source>
</evidence>
<dbReference type="GO" id="GO:0009249">
    <property type="term" value="P:protein lipoylation"/>
    <property type="evidence" value="ECO:0007669"/>
    <property type="project" value="InterPro"/>
</dbReference>
<dbReference type="PANTHER" id="PTHR12561:SF3">
    <property type="entry name" value="LIPOYLTRANSFERASE 1, MITOCHONDRIAL"/>
    <property type="match status" value="1"/>
</dbReference>
<dbReference type="InterPro" id="IPR045864">
    <property type="entry name" value="aa-tRNA-synth_II/BPL/LPL"/>
</dbReference>
<dbReference type="Gene3D" id="3.30.930.10">
    <property type="entry name" value="Bira Bifunctional Protein, Domain 2"/>
    <property type="match status" value="1"/>
</dbReference>
<evidence type="ECO:0000256" key="4">
    <source>
        <dbReference type="ARBA" id="ARBA00015925"/>
    </source>
</evidence>
<comment type="caution">
    <text evidence="7">The sequence shown here is derived from an EMBL/GenBank/DDBJ whole genome shotgun (WGS) entry which is preliminary data.</text>
</comment>
<sequence>MSAPNSRDPVPSISINLHNTSIEAFHTSMSPSRGLNLFFRAQILNPRQYARPISNWVTNSHFIQKATSPTSRTSTQIYISRSDNPFLNLSIEHFLLENSHADSTILFLYVNRPCVVIGRNQNPWVEVNNGLLKVLPEKVDLVRRRSGGGTVFHDPGNVNWSVICPKSVFDRDRYAQMVVRALKKLGKDFVRVNERHDVVTDPKSWNSEEGPKKVSGSAYKITRLRGLHHGTCLLKSGLESIHDLLTSPAKKYITAKGSDSVRSPVQNVGAAPEDFQKAVVAEFQEMHNTSEEPFYVEERERSNPTIKEGIVELMSKEWKYGQTPEFTFNMTQTDAHSDPVHSFTVNFNVKKMKLQDFSISISGDNIPPTLSEEITQAILASPQRFHAINWSETLLTHVPPEEPPPVTKPKNAEQRMMAALHAATAAYDRSPEAQARAALRFAGAKLDGLFGRGGFWSVTLTEENDNAFQTSEMARVSGEQRMALEKKVDEVNDKLAFEEEEREISEQERIKEGKGAAEWRTWQESIRAERRRERKEIAERERAEKERVEKERAEKERAEKGRAEMAFIVQRDAELEAALYRARSPKRVRVSSIPEQRAAAAAREAKEKSKGLRGLGIFAPSRR</sequence>
<dbReference type="GO" id="GO:0005739">
    <property type="term" value="C:mitochondrion"/>
    <property type="evidence" value="ECO:0007669"/>
    <property type="project" value="TreeGrafter"/>
</dbReference>
<dbReference type="PANTHER" id="PTHR12561">
    <property type="entry name" value="LIPOATE-PROTEIN LIGASE"/>
    <property type="match status" value="1"/>
</dbReference>
<dbReference type="CDD" id="cd16443">
    <property type="entry name" value="LplA"/>
    <property type="match status" value="1"/>
</dbReference>
<evidence type="ECO:0000256" key="3">
    <source>
        <dbReference type="ARBA" id="ARBA00008242"/>
    </source>
</evidence>
<dbReference type="Proteomes" id="UP000469558">
    <property type="component" value="Unassembled WGS sequence"/>
</dbReference>
<dbReference type="SUPFAM" id="SSF55681">
    <property type="entry name" value="Class II aaRS and biotin synthetases"/>
    <property type="match status" value="1"/>
</dbReference>
<dbReference type="GO" id="GO:0017118">
    <property type="term" value="F:lipoyltransferase activity"/>
    <property type="evidence" value="ECO:0007669"/>
    <property type="project" value="TreeGrafter"/>
</dbReference>
<comment type="pathway">
    <text evidence="2">Protein modification; protein lipoylation via exogenous pathway; protein N(6)-(lipoyl)lysine from lipoate: step 2/2.</text>
</comment>
<evidence type="ECO:0000259" key="6">
    <source>
        <dbReference type="PROSITE" id="PS51733"/>
    </source>
</evidence>
<proteinExistence type="inferred from homology"/>
<evidence type="ECO:0000256" key="5">
    <source>
        <dbReference type="SAM" id="MobiDB-lite"/>
    </source>
</evidence>
<dbReference type="NCBIfam" id="TIGR00545">
    <property type="entry name" value="lipoyltrans"/>
    <property type="match status" value="1"/>
</dbReference>
<keyword evidence="7" id="KW-0436">Ligase</keyword>
<comment type="function">
    <text evidence="1">Catalyzes both the ATP-dependent activation of exogenously supplied lipoate to lipoyl-AMP and the transfer of the activated lipoyl onto the lipoyl domains of lipoate-dependent enzymes.</text>
</comment>
<dbReference type="OrthoDB" id="201621at2759"/>
<feature type="domain" description="BPL/LPL catalytic" evidence="6">
    <location>
        <begin position="99"/>
        <end position="291"/>
    </location>
</feature>
<feature type="region of interest" description="Disordered" evidence="5">
    <location>
        <begin position="530"/>
        <end position="559"/>
    </location>
</feature>
<dbReference type="InterPro" id="IPR004562">
    <property type="entry name" value="LipoylTrfase_LipoateP_Ligase"/>
</dbReference>
<keyword evidence="8" id="KW-1185">Reference proteome</keyword>
<dbReference type="PROSITE" id="PS51733">
    <property type="entry name" value="BPL_LPL_CATALYTIC"/>
    <property type="match status" value="1"/>
</dbReference>
<name>A0A8T9CE85_9HELO</name>
<evidence type="ECO:0000313" key="7">
    <source>
        <dbReference type="EMBL" id="TVY83898.1"/>
    </source>
</evidence>
<dbReference type="EMBL" id="QGMK01000141">
    <property type="protein sequence ID" value="TVY83898.1"/>
    <property type="molecule type" value="Genomic_DNA"/>
</dbReference>
<evidence type="ECO:0000256" key="2">
    <source>
        <dbReference type="ARBA" id="ARBA00005085"/>
    </source>
</evidence>
<dbReference type="Gene3D" id="3.30.390.50">
    <property type="entry name" value="CO dehydrogenase flavoprotein, C-terminal domain"/>
    <property type="match status" value="1"/>
</dbReference>
<gene>
    <name evidence="7" type="primary">aim22</name>
    <name evidence="7" type="ORF">LSUE1_G001957</name>
</gene>
<dbReference type="InterPro" id="IPR004143">
    <property type="entry name" value="BPL_LPL_catalytic"/>
</dbReference>
<dbReference type="Pfam" id="PF21948">
    <property type="entry name" value="LplA-B_cat"/>
    <property type="match status" value="1"/>
</dbReference>
<accession>A0A8T9CE85</accession>
<protein>
    <recommendedName>
        <fullName evidence="4">Putative lipoate-protein ligase A</fullName>
    </recommendedName>
</protein>
<comment type="similarity">
    <text evidence="3">Belongs to the LplA family.</text>
</comment>
<organism evidence="7 8">
    <name type="scientific">Lachnellula suecica</name>
    <dbReference type="NCBI Taxonomy" id="602035"/>
    <lineage>
        <taxon>Eukaryota</taxon>
        <taxon>Fungi</taxon>
        <taxon>Dikarya</taxon>
        <taxon>Ascomycota</taxon>
        <taxon>Pezizomycotina</taxon>
        <taxon>Leotiomycetes</taxon>
        <taxon>Helotiales</taxon>
        <taxon>Lachnaceae</taxon>
        <taxon>Lachnellula</taxon>
    </lineage>
</organism>
<reference evidence="7 8" key="1">
    <citation type="submission" date="2018-05" db="EMBL/GenBank/DDBJ databases">
        <title>Genome sequencing and assembly of the regulated plant pathogen Lachnellula willkommii and related sister species for the development of diagnostic species identification markers.</title>
        <authorList>
            <person name="Giroux E."/>
            <person name="Bilodeau G."/>
        </authorList>
    </citation>
    <scope>NUCLEOTIDE SEQUENCE [LARGE SCALE GENOMIC DNA]</scope>
    <source>
        <strain evidence="7 8">CBS 268.59</strain>
    </source>
</reference>
<feature type="region of interest" description="Disordered" evidence="5">
    <location>
        <begin position="601"/>
        <end position="623"/>
    </location>
</feature>
<dbReference type="AlphaFoldDB" id="A0A8T9CE85"/>
<dbReference type="GO" id="GO:0016874">
    <property type="term" value="F:ligase activity"/>
    <property type="evidence" value="ECO:0007669"/>
    <property type="project" value="UniProtKB-KW"/>
</dbReference>
<evidence type="ECO:0000256" key="1">
    <source>
        <dbReference type="ARBA" id="ARBA00003253"/>
    </source>
</evidence>